<geneLocation type="plasmid" evidence="9">
    <name>pMTH1</name>
</geneLocation>
<dbReference type="UniPathway" id="UPA00362"/>
<organism evidence="9">
    <name type="scientific">Paracoccus methylutens</name>
    <dbReference type="NCBI Taxonomy" id="135742"/>
    <lineage>
        <taxon>Bacteria</taxon>
        <taxon>Pseudomonadati</taxon>
        <taxon>Pseudomonadota</taxon>
        <taxon>Alphaproteobacteria</taxon>
        <taxon>Rhodobacterales</taxon>
        <taxon>Paracoccaceae</taxon>
        <taxon>Paracoccus</taxon>
    </lineage>
</organism>
<keyword evidence="3 6" id="KW-0560">Oxidoreductase</keyword>
<dbReference type="GO" id="GO:0006574">
    <property type="term" value="P:L-valine catabolic process"/>
    <property type="evidence" value="ECO:0007669"/>
    <property type="project" value="UniProtKB-UniPathway"/>
</dbReference>
<dbReference type="SUPFAM" id="SSF51735">
    <property type="entry name" value="NAD(P)-binding Rossmann-fold domains"/>
    <property type="match status" value="1"/>
</dbReference>
<evidence type="ECO:0000256" key="6">
    <source>
        <dbReference type="RuleBase" id="RU910714"/>
    </source>
</evidence>
<dbReference type="Gene3D" id="3.40.50.720">
    <property type="entry name" value="NAD(P)-binding Rossmann-like Domain"/>
    <property type="match status" value="1"/>
</dbReference>
<comment type="similarity">
    <text evidence="1 6">Belongs to the HIBADH-related family.</text>
</comment>
<dbReference type="InterPro" id="IPR036291">
    <property type="entry name" value="NAD(P)-bd_dom_sf"/>
</dbReference>
<dbReference type="GO" id="GO:0051287">
    <property type="term" value="F:NAD binding"/>
    <property type="evidence" value="ECO:0007669"/>
    <property type="project" value="InterPro"/>
</dbReference>
<dbReference type="InterPro" id="IPR006115">
    <property type="entry name" value="6PGDH_NADP-bd"/>
</dbReference>
<dbReference type="EC" id="1.1.1.31" evidence="6"/>
<keyword evidence="9" id="KW-0614">Plasmid</keyword>
<accession>A7UBP6</accession>
<dbReference type="PIRSF" id="PIRSF000103">
    <property type="entry name" value="HIBADH"/>
    <property type="match status" value="1"/>
</dbReference>
<dbReference type="AlphaFoldDB" id="A7UBP6"/>
<dbReference type="NCBIfam" id="TIGR01692">
    <property type="entry name" value="HIBADH"/>
    <property type="match status" value="1"/>
</dbReference>
<keyword evidence="4 6" id="KW-0520">NAD</keyword>
<evidence type="ECO:0000313" key="9">
    <source>
        <dbReference type="EMBL" id="ABS87610.1"/>
    </source>
</evidence>
<evidence type="ECO:0000259" key="7">
    <source>
        <dbReference type="Pfam" id="PF03446"/>
    </source>
</evidence>
<evidence type="ECO:0000256" key="2">
    <source>
        <dbReference type="ARBA" id="ARBA00022456"/>
    </source>
</evidence>
<dbReference type="PANTHER" id="PTHR22981:SF7">
    <property type="entry name" value="3-HYDROXYISOBUTYRATE DEHYDROGENASE, MITOCHONDRIAL"/>
    <property type="match status" value="1"/>
</dbReference>
<dbReference type="EMBL" id="EU043115">
    <property type="protein sequence ID" value="ABS87618.1"/>
    <property type="molecule type" value="Genomic_DNA"/>
</dbReference>
<dbReference type="GO" id="GO:0050661">
    <property type="term" value="F:NADP binding"/>
    <property type="evidence" value="ECO:0007669"/>
    <property type="project" value="InterPro"/>
</dbReference>
<dbReference type="InterPro" id="IPR002204">
    <property type="entry name" value="3-OH-isobutyrate_DH-rel_CS"/>
</dbReference>
<dbReference type="Gene3D" id="1.10.1040.10">
    <property type="entry name" value="N-(1-d-carboxylethyl)-l-norvaline Dehydrogenase, domain 2"/>
    <property type="match status" value="1"/>
</dbReference>
<evidence type="ECO:0000256" key="3">
    <source>
        <dbReference type="ARBA" id="ARBA00023002"/>
    </source>
</evidence>
<dbReference type="PANTHER" id="PTHR22981">
    <property type="entry name" value="3-HYDROXYISOBUTYRATE DEHYDROGENASE-RELATED"/>
    <property type="match status" value="1"/>
</dbReference>
<dbReference type="InterPro" id="IPR011548">
    <property type="entry name" value="HIBADH"/>
</dbReference>
<name>A7UBP6_9RHOB</name>
<proteinExistence type="inferred from homology"/>
<comment type="pathway">
    <text evidence="6">Amino-acid degradation; L-valine degradation.</text>
</comment>
<dbReference type="EMBL" id="EU043115">
    <property type="protein sequence ID" value="ABS87610.1"/>
    <property type="molecule type" value="Genomic_DNA"/>
</dbReference>
<dbReference type="GO" id="GO:0008442">
    <property type="term" value="F:3-hydroxyisobutyrate dehydrogenase activity"/>
    <property type="evidence" value="ECO:0007669"/>
    <property type="project" value="UniProtKB-EC"/>
</dbReference>
<dbReference type="Pfam" id="PF03446">
    <property type="entry name" value="NAD_binding_2"/>
    <property type="match status" value="1"/>
</dbReference>
<dbReference type="EMBL" id="EU043115">
    <property type="protein sequence ID" value="ABS87623.1"/>
    <property type="molecule type" value="Genomic_DNA"/>
</dbReference>
<protein>
    <recommendedName>
        <fullName evidence="6">3-hydroxyisobutyrate dehydrogenase</fullName>
        <shortName evidence="6">HIBADH</shortName>
        <ecNumber evidence="6">1.1.1.31</ecNumber>
    </recommendedName>
</protein>
<dbReference type="InterPro" id="IPR029154">
    <property type="entry name" value="HIBADH-like_NADP-bd"/>
</dbReference>
<dbReference type="PROSITE" id="PS00895">
    <property type="entry name" value="3_HYDROXYISOBUT_DH"/>
    <property type="match status" value="1"/>
</dbReference>
<reference evidence="9" key="1">
    <citation type="journal article" date="2008" name="J. Bacteriol.">
        <title>Transposable modules generated by a single copy of insertion sequence ISPme1 and their influence on structure and evolution of natural plasmids of Paracoccus methylutens DM12.</title>
        <authorList>
            <person name="Bartosik D."/>
            <person name="Putyrski M."/>
            <person name="Dziewit L."/>
            <person name="Malewska E."/>
            <person name="Szymanik M."/>
            <person name="Jagiello E."/>
            <person name="Lukasik J."/>
            <person name="Baj J."/>
        </authorList>
    </citation>
    <scope>NUCLEOTIDE SEQUENCE</scope>
    <source>
        <strain evidence="9">DM12</strain>
        <plasmid evidence="9">pMTH1</plasmid>
    </source>
</reference>
<feature type="domain" description="6-phosphogluconate dehydrogenase NADP-binding" evidence="7">
    <location>
        <begin position="3"/>
        <end position="162"/>
    </location>
</feature>
<dbReference type="SUPFAM" id="SSF48179">
    <property type="entry name" value="6-phosphogluconate dehydrogenase C-terminal domain-like"/>
    <property type="match status" value="1"/>
</dbReference>
<feature type="active site" evidence="5">
    <location>
        <position position="171"/>
    </location>
</feature>
<dbReference type="FunFam" id="1.10.1040.10:FF:000006">
    <property type="entry name" value="3-hydroxyisobutyrate dehydrogenase"/>
    <property type="match status" value="1"/>
</dbReference>
<keyword evidence="2 6" id="KW-0101">Branched-chain amino acid catabolism</keyword>
<sequence length="302" mass="31350">MAKVGFLGLGRMGFPMARNLATAGHDVHVYDPSEEVGRKAAKAGLKTASRVDVAVEGADFVITMVPTGRHVLEIFLGDDGVLAKMAKGSMAIDSSTIDTADARRLHAAGRERGIAVLDAPVSGGVMGAEAGTLTFMVGGSAEDLERARPVLEAMGRRIFHAGEPGVGQAAKLCNNLLAGISMIAVSEAFALARHLGLDARKMQEISAVSTGGCFSLTNYPPVPGLVPNVPSSREYRNGFASQLMLKDLKLAQQAAIQSGTALPLGGLAAALYGMFCQAGHSELDYSAIIKLIEGDGVRTSDA</sequence>
<comment type="catalytic activity">
    <reaction evidence="6">
        <text>3-hydroxy-2-methylpropanoate + NAD(+) = 2-methyl-3-oxopropanoate + NADH + H(+)</text>
        <dbReference type="Rhea" id="RHEA:17681"/>
        <dbReference type="ChEBI" id="CHEBI:11805"/>
        <dbReference type="ChEBI" id="CHEBI:15378"/>
        <dbReference type="ChEBI" id="CHEBI:57540"/>
        <dbReference type="ChEBI" id="CHEBI:57700"/>
        <dbReference type="ChEBI" id="CHEBI:57945"/>
        <dbReference type="EC" id="1.1.1.31"/>
    </reaction>
</comment>
<evidence type="ECO:0000259" key="8">
    <source>
        <dbReference type="Pfam" id="PF14833"/>
    </source>
</evidence>
<evidence type="ECO:0000256" key="5">
    <source>
        <dbReference type="PIRSR" id="PIRSR000103-1"/>
    </source>
</evidence>
<dbReference type="InterPro" id="IPR008927">
    <property type="entry name" value="6-PGluconate_DH-like_C_sf"/>
</dbReference>
<dbReference type="InterPro" id="IPR013328">
    <property type="entry name" value="6PGD_dom2"/>
</dbReference>
<feature type="domain" description="3-hydroxyisobutyrate dehydrogenase-like NAD-binding" evidence="8">
    <location>
        <begin position="165"/>
        <end position="292"/>
    </location>
</feature>
<evidence type="ECO:0000256" key="1">
    <source>
        <dbReference type="ARBA" id="ARBA00009080"/>
    </source>
</evidence>
<dbReference type="InterPro" id="IPR015815">
    <property type="entry name" value="HIBADH-related"/>
</dbReference>
<dbReference type="Pfam" id="PF14833">
    <property type="entry name" value="NAD_binding_11"/>
    <property type="match status" value="1"/>
</dbReference>
<evidence type="ECO:0000256" key="4">
    <source>
        <dbReference type="ARBA" id="ARBA00023027"/>
    </source>
</evidence>